<feature type="compositionally biased region" description="Pro residues" evidence="1">
    <location>
        <begin position="96"/>
        <end position="105"/>
    </location>
</feature>
<dbReference type="AlphaFoldDB" id="A0A0D0BME8"/>
<name>A0A0D0BME8_9AGAR</name>
<evidence type="ECO:0000256" key="1">
    <source>
        <dbReference type="SAM" id="MobiDB-lite"/>
    </source>
</evidence>
<proteinExistence type="predicted"/>
<protein>
    <submittedName>
        <fullName evidence="2">Uncharacterized protein</fullName>
    </submittedName>
</protein>
<evidence type="ECO:0000313" key="3">
    <source>
        <dbReference type="Proteomes" id="UP000053593"/>
    </source>
</evidence>
<organism evidence="2 3">
    <name type="scientific">Collybiopsis luxurians FD-317 M1</name>
    <dbReference type="NCBI Taxonomy" id="944289"/>
    <lineage>
        <taxon>Eukaryota</taxon>
        <taxon>Fungi</taxon>
        <taxon>Dikarya</taxon>
        <taxon>Basidiomycota</taxon>
        <taxon>Agaricomycotina</taxon>
        <taxon>Agaricomycetes</taxon>
        <taxon>Agaricomycetidae</taxon>
        <taxon>Agaricales</taxon>
        <taxon>Marasmiineae</taxon>
        <taxon>Omphalotaceae</taxon>
        <taxon>Collybiopsis</taxon>
        <taxon>Collybiopsis luxurians</taxon>
    </lineage>
</organism>
<dbReference type="EMBL" id="KN834801">
    <property type="protein sequence ID" value="KIK56031.1"/>
    <property type="molecule type" value="Genomic_DNA"/>
</dbReference>
<accession>A0A0D0BME8</accession>
<dbReference type="Proteomes" id="UP000053593">
    <property type="component" value="Unassembled WGS sequence"/>
</dbReference>
<reference evidence="2 3" key="1">
    <citation type="submission" date="2014-04" db="EMBL/GenBank/DDBJ databases">
        <title>Evolutionary Origins and Diversification of the Mycorrhizal Mutualists.</title>
        <authorList>
            <consortium name="DOE Joint Genome Institute"/>
            <consortium name="Mycorrhizal Genomics Consortium"/>
            <person name="Kohler A."/>
            <person name="Kuo A."/>
            <person name="Nagy L.G."/>
            <person name="Floudas D."/>
            <person name="Copeland A."/>
            <person name="Barry K.W."/>
            <person name="Cichocki N."/>
            <person name="Veneault-Fourrey C."/>
            <person name="LaButti K."/>
            <person name="Lindquist E.A."/>
            <person name="Lipzen A."/>
            <person name="Lundell T."/>
            <person name="Morin E."/>
            <person name="Murat C."/>
            <person name="Riley R."/>
            <person name="Ohm R."/>
            <person name="Sun H."/>
            <person name="Tunlid A."/>
            <person name="Henrissat B."/>
            <person name="Grigoriev I.V."/>
            <person name="Hibbett D.S."/>
            <person name="Martin F."/>
        </authorList>
    </citation>
    <scope>NUCLEOTIDE SEQUENCE [LARGE SCALE GENOMIC DNA]</scope>
    <source>
        <strain evidence="2 3">FD-317 M1</strain>
    </source>
</reference>
<evidence type="ECO:0000313" key="2">
    <source>
        <dbReference type="EMBL" id="KIK56031.1"/>
    </source>
</evidence>
<sequence length="105" mass="11385">MPFDKTQTHSIGDILQAFQVNVSIRDLLHVALGCQLFNVDDDSDIELPEELAGDVYSQSHALPPLPNMHQANATEETLSIPAPHPPHLPPHGTSYAPPPPPPSLK</sequence>
<gene>
    <name evidence="2" type="ORF">GYMLUDRAFT_248238</name>
</gene>
<feature type="region of interest" description="Disordered" evidence="1">
    <location>
        <begin position="59"/>
        <end position="105"/>
    </location>
</feature>
<dbReference type="HOGENOM" id="CLU_2236893_0_0_1"/>
<keyword evidence="3" id="KW-1185">Reference proteome</keyword>